<reference evidence="1" key="1">
    <citation type="submission" date="2013-12" db="EMBL/GenBank/DDBJ databases">
        <title>The Genome Sequence of Aphanomyces astaci APO3.</title>
        <authorList>
            <consortium name="The Broad Institute Genomics Platform"/>
            <person name="Russ C."/>
            <person name="Tyler B."/>
            <person name="van West P."/>
            <person name="Dieguez-Uribeondo J."/>
            <person name="Young S.K."/>
            <person name="Zeng Q."/>
            <person name="Gargeya S."/>
            <person name="Fitzgerald M."/>
            <person name="Abouelleil A."/>
            <person name="Alvarado L."/>
            <person name="Chapman S.B."/>
            <person name="Gainer-Dewar J."/>
            <person name="Goldberg J."/>
            <person name="Griggs A."/>
            <person name="Gujja S."/>
            <person name="Hansen M."/>
            <person name="Howarth C."/>
            <person name="Imamovic A."/>
            <person name="Ireland A."/>
            <person name="Larimer J."/>
            <person name="McCowan C."/>
            <person name="Murphy C."/>
            <person name="Pearson M."/>
            <person name="Poon T.W."/>
            <person name="Priest M."/>
            <person name="Roberts A."/>
            <person name="Saif S."/>
            <person name="Shea T."/>
            <person name="Sykes S."/>
            <person name="Wortman J."/>
            <person name="Nusbaum C."/>
            <person name="Birren B."/>
        </authorList>
    </citation>
    <scope>NUCLEOTIDE SEQUENCE [LARGE SCALE GENOMIC DNA]</scope>
    <source>
        <strain evidence="1">APO3</strain>
    </source>
</reference>
<organism evidence="1">
    <name type="scientific">Aphanomyces astaci</name>
    <name type="common">Crayfish plague agent</name>
    <dbReference type="NCBI Taxonomy" id="112090"/>
    <lineage>
        <taxon>Eukaryota</taxon>
        <taxon>Sar</taxon>
        <taxon>Stramenopiles</taxon>
        <taxon>Oomycota</taxon>
        <taxon>Saprolegniomycetes</taxon>
        <taxon>Saprolegniales</taxon>
        <taxon>Verrucalvaceae</taxon>
        <taxon>Aphanomyces</taxon>
    </lineage>
</organism>
<evidence type="ECO:0000313" key="1">
    <source>
        <dbReference type="EMBL" id="ETV73883.1"/>
    </source>
</evidence>
<proteinExistence type="predicted"/>
<dbReference type="EMBL" id="KI913147">
    <property type="protein sequence ID" value="ETV73883.1"/>
    <property type="molecule type" value="Genomic_DNA"/>
</dbReference>
<accession>W4G4J9</accession>
<sequence length="69" mass="7672">MLPLRRAANRTASHTYPHDVYAALAATLDAWLAEFELTRLLFDSLEDMHAILLLHAAYSGCVDVVDSVE</sequence>
<name>W4G4J9_APHAT</name>
<gene>
    <name evidence="1" type="ORF">H257_11540</name>
</gene>
<dbReference type="VEuPathDB" id="FungiDB:H257_11540"/>
<protein>
    <submittedName>
        <fullName evidence="1">Uncharacterized protein</fullName>
    </submittedName>
</protein>
<dbReference type="OrthoDB" id="30548at4764"/>
<dbReference type="RefSeq" id="XP_009836819.1">
    <property type="nucleotide sequence ID" value="XM_009838517.1"/>
</dbReference>
<dbReference type="GeneID" id="20813536"/>
<dbReference type="AlphaFoldDB" id="W4G4J9"/>